<dbReference type="STRING" id="258515.SAMN05192585_13415"/>
<dbReference type="OrthoDB" id="1933804at2"/>
<dbReference type="AlphaFoldDB" id="A0A1H0EKD3"/>
<evidence type="ECO:0000313" key="1">
    <source>
        <dbReference type="EMBL" id="SDN82874.1"/>
    </source>
</evidence>
<dbReference type="RefSeq" id="WP_092642316.1">
    <property type="nucleotide sequence ID" value="NZ_FNID01000034.1"/>
</dbReference>
<evidence type="ECO:0000313" key="2">
    <source>
        <dbReference type="Proteomes" id="UP000199182"/>
    </source>
</evidence>
<organism evidence="1 2">
    <name type="scientific">Acetanaerobacterium elongatum</name>
    <dbReference type="NCBI Taxonomy" id="258515"/>
    <lineage>
        <taxon>Bacteria</taxon>
        <taxon>Bacillati</taxon>
        <taxon>Bacillota</taxon>
        <taxon>Clostridia</taxon>
        <taxon>Eubacteriales</taxon>
        <taxon>Oscillospiraceae</taxon>
        <taxon>Acetanaerobacterium</taxon>
    </lineage>
</organism>
<dbReference type="EMBL" id="FNID01000034">
    <property type="protein sequence ID" value="SDN82874.1"/>
    <property type="molecule type" value="Genomic_DNA"/>
</dbReference>
<reference evidence="1 2" key="1">
    <citation type="submission" date="2016-10" db="EMBL/GenBank/DDBJ databases">
        <authorList>
            <person name="de Groot N.N."/>
        </authorList>
    </citation>
    <scope>NUCLEOTIDE SEQUENCE [LARGE SCALE GENOMIC DNA]</scope>
    <source>
        <strain evidence="1 2">CGMCC 1.5012</strain>
    </source>
</reference>
<name>A0A1H0EKD3_9FIRM</name>
<protein>
    <submittedName>
        <fullName evidence="1">Uncharacterized protein</fullName>
    </submittedName>
</protein>
<keyword evidence="2" id="KW-1185">Reference proteome</keyword>
<accession>A0A1H0EKD3</accession>
<proteinExistence type="predicted"/>
<sequence length="155" mass="16250">MPSSYKTQHLGLNSYIGTDKPKRTDFNSDNERIDAAVYEHTANGAIHVTAAEKQLWNAPFVLGSYTGDGTTPRTVALGFTPRAVLAAAVNASPVGATANGEVLIRSGLATSMGGSKGIEVTQNGFIVKNSAYMAPDGETPKLNVGGMVYVYLAVK</sequence>
<dbReference type="Proteomes" id="UP000199182">
    <property type="component" value="Unassembled WGS sequence"/>
</dbReference>
<gene>
    <name evidence="1" type="ORF">SAMN05192585_13415</name>
</gene>